<dbReference type="Proteomes" id="UP000272528">
    <property type="component" value="Chromosome"/>
</dbReference>
<dbReference type="EMBL" id="CP034437">
    <property type="protein sequence ID" value="AZN41083.1"/>
    <property type="molecule type" value="Genomic_DNA"/>
</dbReference>
<dbReference type="RefSeq" id="WP_126016790.1">
    <property type="nucleotide sequence ID" value="NZ_CP034437.1"/>
</dbReference>
<dbReference type="KEGG" id="palb:EJC50_16465"/>
<name>A0A3Q8X5M6_9BACL</name>
<proteinExistence type="predicted"/>
<accession>A0A3Q8X5M6</accession>
<protein>
    <submittedName>
        <fullName evidence="2">NAD(P)-dependent oxidoreductase</fullName>
    </submittedName>
</protein>
<dbReference type="SUPFAM" id="SSF51735">
    <property type="entry name" value="NAD(P)-binding Rossmann-fold domains"/>
    <property type="match status" value="1"/>
</dbReference>
<reference evidence="3" key="1">
    <citation type="submission" date="2018-12" db="EMBL/GenBank/DDBJ databases">
        <title>Genome sequence of Peanibacillus sp.</title>
        <authorList>
            <person name="Subramani G."/>
            <person name="Srinivasan S."/>
            <person name="Kim M.K."/>
        </authorList>
    </citation>
    <scope>NUCLEOTIDE SEQUENCE [LARGE SCALE GENOMIC DNA]</scope>
    <source>
        <strain evidence="3">18JY67-1</strain>
    </source>
</reference>
<dbReference type="InterPro" id="IPR036291">
    <property type="entry name" value="NAD(P)-bd_dom_sf"/>
</dbReference>
<evidence type="ECO:0000313" key="3">
    <source>
        <dbReference type="Proteomes" id="UP000272528"/>
    </source>
</evidence>
<keyword evidence="3" id="KW-1185">Reference proteome</keyword>
<dbReference type="PANTHER" id="PTHR43245:SF54">
    <property type="entry name" value="BLL0593 PROTEIN"/>
    <property type="match status" value="1"/>
</dbReference>
<dbReference type="InterPro" id="IPR050177">
    <property type="entry name" value="Lipid_A_modif_metabolic_enz"/>
</dbReference>
<dbReference type="Pfam" id="PF01370">
    <property type="entry name" value="Epimerase"/>
    <property type="match status" value="1"/>
</dbReference>
<evidence type="ECO:0000259" key="1">
    <source>
        <dbReference type="Pfam" id="PF01370"/>
    </source>
</evidence>
<evidence type="ECO:0000313" key="2">
    <source>
        <dbReference type="EMBL" id="AZN41083.1"/>
    </source>
</evidence>
<dbReference type="Gene3D" id="3.40.50.720">
    <property type="entry name" value="NAD(P)-binding Rossmann-like Domain"/>
    <property type="match status" value="1"/>
</dbReference>
<dbReference type="OrthoDB" id="9779902at2"/>
<gene>
    <name evidence="2" type="ORF">EJC50_16465</name>
</gene>
<dbReference type="InterPro" id="IPR001509">
    <property type="entry name" value="Epimerase_deHydtase"/>
</dbReference>
<organism evidence="2 3">
    <name type="scientific">Paenibacillus albus</name>
    <dbReference type="NCBI Taxonomy" id="2495582"/>
    <lineage>
        <taxon>Bacteria</taxon>
        <taxon>Bacillati</taxon>
        <taxon>Bacillota</taxon>
        <taxon>Bacilli</taxon>
        <taxon>Bacillales</taxon>
        <taxon>Paenibacillaceae</taxon>
        <taxon>Paenibacillus</taxon>
    </lineage>
</organism>
<dbReference type="PANTHER" id="PTHR43245">
    <property type="entry name" value="BIFUNCTIONAL POLYMYXIN RESISTANCE PROTEIN ARNA"/>
    <property type="match status" value="1"/>
</dbReference>
<sequence>MKILITGATGSVGTGVLEALTQQHDIRLSDIATPSGASPQPFFAADVREPHALDEAAQGVDVIIHTPAYHGIHMGTFTEKEFYDLNVTGTFEMFQTAVRNNVRRVVWLSSMSFFGDDFYAYTKKLGEQLCEFYHRKHGIEVIMLRPADFTPFRSRAHYGERLLHGGVDRRDVIQAVVKATTCEQQFGAYHIVREDQFTEADIAAYEQGKRAETWERLYPGAQALIEKYGFHLPATIHPVDLSREKQELGYTPNYNLGTFLEEFTRDNTIVEAENK</sequence>
<feature type="domain" description="NAD-dependent epimerase/dehydratase" evidence="1">
    <location>
        <begin position="3"/>
        <end position="148"/>
    </location>
</feature>
<dbReference type="AlphaFoldDB" id="A0A3Q8X5M6"/>